<dbReference type="PANTHER" id="PTHR46056:SF5">
    <property type="entry name" value="LONG-CHAIN-ALCOHOL OXIDASE FAO1"/>
    <property type="match status" value="1"/>
</dbReference>
<dbReference type="GO" id="GO:0016491">
    <property type="term" value="F:oxidoreductase activity"/>
    <property type="evidence" value="ECO:0007669"/>
    <property type="project" value="UniProtKB-KW"/>
</dbReference>
<comment type="caution">
    <text evidence="5">The sequence shown here is derived from an EMBL/GenBank/DDBJ whole genome shotgun (WGS) entry which is preliminary data.</text>
</comment>
<evidence type="ECO:0000256" key="1">
    <source>
        <dbReference type="ARBA" id="ARBA00010790"/>
    </source>
</evidence>
<accession>A0A565AKF6</accession>
<comment type="similarity">
    <text evidence="1">Belongs to the GMC oxidoreductase family.</text>
</comment>
<evidence type="ECO:0000256" key="2">
    <source>
        <dbReference type="ARBA" id="ARBA00022630"/>
    </source>
</evidence>
<evidence type="ECO:0000256" key="3">
    <source>
        <dbReference type="ARBA" id="ARBA00022827"/>
    </source>
</evidence>
<dbReference type="PANTHER" id="PTHR46056">
    <property type="entry name" value="LONG-CHAIN-ALCOHOL OXIDASE"/>
    <property type="match status" value="1"/>
</dbReference>
<proteinExistence type="inferred from homology"/>
<dbReference type="Pfam" id="PF13450">
    <property type="entry name" value="NAD_binding_8"/>
    <property type="match status" value="1"/>
</dbReference>
<evidence type="ECO:0008006" key="7">
    <source>
        <dbReference type="Google" id="ProtNLM"/>
    </source>
</evidence>
<dbReference type="EMBL" id="CABITT030000001">
    <property type="protein sequence ID" value="VVA89886.1"/>
    <property type="molecule type" value="Genomic_DNA"/>
</dbReference>
<dbReference type="Gene3D" id="3.50.50.60">
    <property type="entry name" value="FAD/NAD(P)-binding domain"/>
    <property type="match status" value="1"/>
</dbReference>
<evidence type="ECO:0000256" key="4">
    <source>
        <dbReference type="ARBA" id="ARBA00023002"/>
    </source>
</evidence>
<reference evidence="5" key="1">
    <citation type="submission" date="2019-07" db="EMBL/GenBank/DDBJ databases">
        <authorList>
            <person name="Dittberner H."/>
        </authorList>
    </citation>
    <scope>NUCLEOTIDE SEQUENCE [LARGE SCALE GENOMIC DNA]</scope>
</reference>
<dbReference type="Proteomes" id="UP000489600">
    <property type="component" value="Unassembled WGS sequence"/>
</dbReference>
<dbReference type="OrthoDB" id="269227at2759"/>
<sequence length="166" mass="18743">MKIRRRHTFFSDKICIVGEDSKVTKVDFGKETRNAFSATIHNYVPSTNDDVEQKERPLDEGIIETAKEDEMIMKQRMINKGLKVTEDRESDTYKIESDAVVVGSSCGGGVAAANLAKSGLRVVVLEKGNYFVPRDYSTLEEWSVDRRIPIFSREKYKAAMNIVANT</sequence>
<evidence type="ECO:0000313" key="6">
    <source>
        <dbReference type="Proteomes" id="UP000489600"/>
    </source>
</evidence>
<organism evidence="5 6">
    <name type="scientific">Arabis nemorensis</name>
    <dbReference type="NCBI Taxonomy" id="586526"/>
    <lineage>
        <taxon>Eukaryota</taxon>
        <taxon>Viridiplantae</taxon>
        <taxon>Streptophyta</taxon>
        <taxon>Embryophyta</taxon>
        <taxon>Tracheophyta</taxon>
        <taxon>Spermatophyta</taxon>
        <taxon>Magnoliopsida</taxon>
        <taxon>eudicotyledons</taxon>
        <taxon>Gunneridae</taxon>
        <taxon>Pentapetalae</taxon>
        <taxon>rosids</taxon>
        <taxon>malvids</taxon>
        <taxon>Brassicales</taxon>
        <taxon>Brassicaceae</taxon>
        <taxon>Arabideae</taxon>
        <taxon>Arabis</taxon>
    </lineage>
</organism>
<protein>
    <recommendedName>
        <fullName evidence="7">Glucose-methanol-choline oxidoreductase N-terminal domain-containing protein</fullName>
    </recommendedName>
</protein>
<gene>
    <name evidence="5" type="ORF">ANE_LOCUS331</name>
</gene>
<keyword evidence="4" id="KW-0560">Oxidoreductase</keyword>
<name>A0A565AKF6_9BRAS</name>
<dbReference type="SUPFAM" id="SSF51905">
    <property type="entry name" value="FAD/NAD(P)-binding domain"/>
    <property type="match status" value="1"/>
</dbReference>
<dbReference type="AlphaFoldDB" id="A0A565AKF6"/>
<evidence type="ECO:0000313" key="5">
    <source>
        <dbReference type="EMBL" id="VVA89886.1"/>
    </source>
</evidence>
<keyword evidence="6" id="KW-1185">Reference proteome</keyword>
<dbReference type="InterPro" id="IPR036188">
    <property type="entry name" value="FAD/NAD-bd_sf"/>
</dbReference>
<keyword evidence="3" id="KW-0274">FAD</keyword>
<keyword evidence="2" id="KW-0285">Flavoprotein</keyword>